<name>A0A0A8Y8V2_ARUDO</name>
<proteinExistence type="predicted"/>
<organism evidence="1">
    <name type="scientific">Arundo donax</name>
    <name type="common">Giant reed</name>
    <name type="synonym">Donax arundinaceus</name>
    <dbReference type="NCBI Taxonomy" id="35708"/>
    <lineage>
        <taxon>Eukaryota</taxon>
        <taxon>Viridiplantae</taxon>
        <taxon>Streptophyta</taxon>
        <taxon>Embryophyta</taxon>
        <taxon>Tracheophyta</taxon>
        <taxon>Spermatophyta</taxon>
        <taxon>Magnoliopsida</taxon>
        <taxon>Liliopsida</taxon>
        <taxon>Poales</taxon>
        <taxon>Poaceae</taxon>
        <taxon>PACMAD clade</taxon>
        <taxon>Arundinoideae</taxon>
        <taxon>Arundineae</taxon>
        <taxon>Arundo</taxon>
    </lineage>
</organism>
<reference evidence="1" key="2">
    <citation type="journal article" date="2015" name="Data Brief">
        <title>Shoot transcriptome of the giant reed, Arundo donax.</title>
        <authorList>
            <person name="Barrero R.A."/>
            <person name="Guerrero F.D."/>
            <person name="Moolhuijzen P."/>
            <person name="Goolsby J.A."/>
            <person name="Tidwell J."/>
            <person name="Bellgard S.E."/>
            <person name="Bellgard M.I."/>
        </authorList>
    </citation>
    <scope>NUCLEOTIDE SEQUENCE</scope>
    <source>
        <tissue evidence="1">Shoot tissue taken approximately 20 cm above the soil surface</tissue>
    </source>
</reference>
<protein>
    <submittedName>
        <fullName evidence="1">Uncharacterized protein</fullName>
    </submittedName>
</protein>
<evidence type="ECO:0000313" key="1">
    <source>
        <dbReference type="EMBL" id="JAD22696.1"/>
    </source>
</evidence>
<accession>A0A0A8Y8V2</accession>
<dbReference type="EMBL" id="GBRH01275199">
    <property type="protein sequence ID" value="JAD22696.1"/>
    <property type="molecule type" value="Transcribed_RNA"/>
</dbReference>
<sequence>MSFSSSVCKTKCMFYSHQACRVELEQQQASNKKNMCSGTDTFNM</sequence>
<reference evidence="1" key="1">
    <citation type="submission" date="2014-09" db="EMBL/GenBank/DDBJ databases">
        <authorList>
            <person name="Magalhaes I.L.F."/>
            <person name="Oliveira U."/>
            <person name="Santos F.R."/>
            <person name="Vidigal T.H.D.A."/>
            <person name="Brescovit A.D."/>
            <person name="Santos A.J."/>
        </authorList>
    </citation>
    <scope>NUCLEOTIDE SEQUENCE</scope>
    <source>
        <tissue evidence="1">Shoot tissue taken approximately 20 cm above the soil surface</tissue>
    </source>
</reference>
<dbReference type="AlphaFoldDB" id="A0A0A8Y8V2"/>